<dbReference type="OrthoDB" id="10301890at2759"/>
<sequence length="459" mass="54391">MEHPFLSNNSDDLNNYLRVLFNNKNTIRMAHEKVCELIRNNRMPGDPVVRLGVPPPADANPHAPLNAQPSVDSCPLSFETVESDISRTVEHYKWRSNTDYTVEHYRNQKNDLIKILKIKDAFKKMSLELLGTFQNSTTADLDEISEIMFHRRTSKRCFIKASSFKFQLYKVKFIIGSDKIRIEVWNSAHASAVFNYIRSTSEDTLARYGDHEFFLFQKYEDVAVREFRFLIKRLSNEHVLEEVAFEIEPFLSYRAFLDTKVLNRIGKWLRKRKTKVQAKIFTYRFTRQLPNRKYKSPFFKIFKSLKPETLERLNFQMWNDDRVEGLKVLFIDFSDKLCKTKQWKSARHLNISDSLFSKQWKKFSHFQSISLLSLNAKDVEEIKETFTNQNYLPTQGCDIYVEPESPYNFTKIFRTLSPNDKFTNPMNPSMLVFPIDNQKEVTMEFEHNVIKVRVEERRQ</sequence>
<organism evidence="2 3">
    <name type="scientific">Caenorhabditis nigoni</name>
    <dbReference type="NCBI Taxonomy" id="1611254"/>
    <lineage>
        <taxon>Eukaryota</taxon>
        <taxon>Metazoa</taxon>
        <taxon>Ecdysozoa</taxon>
        <taxon>Nematoda</taxon>
        <taxon>Chromadorea</taxon>
        <taxon>Rhabditida</taxon>
        <taxon>Rhabditina</taxon>
        <taxon>Rhabditomorpha</taxon>
        <taxon>Rhabditoidea</taxon>
        <taxon>Rhabditidae</taxon>
        <taxon>Peloderinae</taxon>
        <taxon>Caenorhabditis</taxon>
    </lineage>
</organism>
<dbReference type="PANTHER" id="PTHR23015">
    <property type="entry name" value="UNCHARACTERIZED C.ELEGANS PROTEIN"/>
    <property type="match status" value="1"/>
</dbReference>
<dbReference type="PANTHER" id="PTHR23015:SF4">
    <property type="entry name" value="DUF38 DOMAIN-CONTAINING PROTEIN-RELATED"/>
    <property type="match status" value="1"/>
</dbReference>
<dbReference type="AlphaFoldDB" id="A0A2G5TYL3"/>
<evidence type="ECO:0000313" key="2">
    <source>
        <dbReference type="EMBL" id="PIC32382.1"/>
    </source>
</evidence>
<evidence type="ECO:0000259" key="1">
    <source>
        <dbReference type="Pfam" id="PF01827"/>
    </source>
</evidence>
<feature type="domain" description="DUF38" evidence="1">
    <location>
        <begin position="298"/>
        <end position="414"/>
    </location>
</feature>
<dbReference type="GO" id="GO:0045087">
    <property type="term" value="P:innate immune response"/>
    <property type="evidence" value="ECO:0007669"/>
    <property type="project" value="TreeGrafter"/>
</dbReference>
<dbReference type="InterPro" id="IPR002900">
    <property type="entry name" value="DUF38/FTH_CAE_spp"/>
</dbReference>
<keyword evidence="3" id="KW-1185">Reference proteome</keyword>
<reference evidence="3" key="1">
    <citation type="submission" date="2017-10" db="EMBL/GenBank/DDBJ databases">
        <title>Rapid genome shrinkage in a self-fertile nematode reveals novel sperm competition proteins.</title>
        <authorList>
            <person name="Yin D."/>
            <person name="Schwarz E.M."/>
            <person name="Thomas C.G."/>
            <person name="Felde R.L."/>
            <person name="Korf I.F."/>
            <person name="Cutter A.D."/>
            <person name="Schartner C.M."/>
            <person name="Ralston E.J."/>
            <person name="Meyer B.J."/>
            <person name="Haag E.S."/>
        </authorList>
    </citation>
    <scope>NUCLEOTIDE SEQUENCE [LARGE SCALE GENOMIC DNA]</scope>
    <source>
        <strain evidence="3">JU1422</strain>
    </source>
</reference>
<accession>A0A2G5TYL3</accession>
<comment type="caution">
    <text evidence="2">The sequence shown here is derived from an EMBL/GenBank/DDBJ whole genome shotgun (WGS) entry which is preliminary data.</text>
</comment>
<dbReference type="InterPro" id="IPR040161">
    <property type="entry name" value="FB224"/>
</dbReference>
<dbReference type="EMBL" id="PDUG01000004">
    <property type="protein sequence ID" value="PIC32382.1"/>
    <property type="molecule type" value="Genomic_DNA"/>
</dbReference>
<name>A0A2G5TYL3_9PELO</name>
<proteinExistence type="predicted"/>
<gene>
    <name evidence="2" type="primary">Cnig_chr_IV.g12735</name>
    <name evidence="2" type="ORF">B9Z55_012735</name>
</gene>
<protein>
    <recommendedName>
        <fullName evidence="1">DUF38 domain-containing protein</fullName>
    </recommendedName>
</protein>
<evidence type="ECO:0000313" key="3">
    <source>
        <dbReference type="Proteomes" id="UP000230233"/>
    </source>
</evidence>
<dbReference type="Pfam" id="PF01827">
    <property type="entry name" value="FTH"/>
    <property type="match status" value="1"/>
</dbReference>
<dbReference type="Proteomes" id="UP000230233">
    <property type="component" value="Chromosome IV"/>
</dbReference>